<evidence type="ECO:0000313" key="3">
    <source>
        <dbReference type="Proteomes" id="UP000240325"/>
    </source>
</evidence>
<dbReference type="EMBL" id="MF782455">
    <property type="protein sequence ID" value="ATZ80409.1"/>
    <property type="molecule type" value="Genomic_DNA"/>
</dbReference>
<protein>
    <submittedName>
        <fullName evidence="2">Diacylglyceryl transferase domain-containing protein</fullName>
    </submittedName>
</protein>
<feature type="compositionally biased region" description="Basic and acidic residues" evidence="1">
    <location>
        <begin position="273"/>
        <end position="358"/>
    </location>
</feature>
<name>A0A2H4UU93_9VIRU</name>
<organism evidence="2">
    <name type="scientific">Bodo saltans virus</name>
    <dbReference type="NCBI Taxonomy" id="2024608"/>
    <lineage>
        <taxon>Viruses</taxon>
        <taxon>Varidnaviria</taxon>
        <taxon>Bamfordvirae</taxon>
        <taxon>Nucleocytoviricota</taxon>
        <taxon>Megaviricetes</taxon>
        <taxon>Imitervirales</taxon>
        <taxon>Mimiviridae</taxon>
        <taxon>Klosneuvirinae</taxon>
        <taxon>Theiavirus</taxon>
        <taxon>Theiavirus salishense</taxon>
    </lineage>
</organism>
<keyword evidence="3" id="KW-1185">Reference proteome</keyword>
<feature type="compositionally biased region" description="Basic residues" evidence="1">
    <location>
        <begin position="78"/>
        <end position="89"/>
    </location>
</feature>
<gene>
    <name evidence="2" type="ORF">BMW23_0354</name>
</gene>
<reference evidence="2" key="1">
    <citation type="journal article" date="2017" name="Elife">
        <title>The kinetoplastid-infecting Bodo saltans virus (BsV), a window into the most abundant giant viruses in the sea.</title>
        <authorList>
            <person name="Deeg C.M."/>
            <person name="Chow C.-E.T."/>
            <person name="Suttle C.A."/>
        </authorList>
    </citation>
    <scope>NUCLEOTIDE SEQUENCE</scope>
    <source>
        <strain evidence="2">NG1</strain>
    </source>
</reference>
<accession>A0A2H4UU93</accession>
<sequence>MPEKKTKDTKSVEAPVVATKDVKKDTVKETAKTTTKDASKTTAPTKDTSKTTAPTKATTAVKETSKSSAPAKDTAKKTANKKKADKKKKVTDEESKPHQRSFKVIFANPDGKVVMEGRFCGVKPKQAACKALTGIYKTFKNAGKDSDVKNEVKFGVYETTRNSKNKKYWYSGKKQELETPICLYQIPTTVKDEDGKEKKKYCSAAQIEQQGGFEKLFGSKQSNIKPAIEYNFTNVVSKVKDADECKHLFTVDIEIPDPESSSTSAPVATKTSKKSDKVAEPAKAVKADTGKSSKSDDKSTKKNTDKAESKPAEKPAEKAAEKAAEKPVEKPAEKAADKPAEKTADKSAKKVTDNKKSK</sequence>
<evidence type="ECO:0000256" key="1">
    <source>
        <dbReference type="SAM" id="MobiDB-lite"/>
    </source>
</evidence>
<feature type="compositionally biased region" description="Low complexity" evidence="1">
    <location>
        <begin position="40"/>
        <end position="72"/>
    </location>
</feature>
<feature type="compositionally biased region" description="Basic and acidic residues" evidence="1">
    <location>
        <begin position="1"/>
        <end position="11"/>
    </location>
</feature>
<feature type="region of interest" description="Disordered" evidence="1">
    <location>
        <begin position="251"/>
        <end position="358"/>
    </location>
</feature>
<dbReference type="Proteomes" id="UP000240325">
    <property type="component" value="Segment"/>
</dbReference>
<feature type="compositionally biased region" description="Polar residues" evidence="1">
    <location>
        <begin position="259"/>
        <end position="270"/>
    </location>
</feature>
<feature type="region of interest" description="Disordered" evidence="1">
    <location>
        <begin position="1"/>
        <end position="104"/>
    </location>
</feature>
<feature type="compositionally biased region" description="Basic and acidic residues" evidence="1">
    <location>
        <begin position="20"/>
        <end position="39"/>
    </location>
</feature>
<evidence type="ECO:0000313" key="2">
    <source>
        <dbReference type="EMBL" id="ATZ80409.1"/>
    </source>
</evidence>
<proteinExistence type="predicted"/>
<keyword evidence="2" id="KW-0808">Transferase</keyword>
<dbReference type="GO" id="GO:0016740">
    <property type="term" value="F:transferase activity"/>
    <property type="evidence" value="ECO:0007669"/>
    <property type="project" value="UniProtKB-KW"/>
</dbReference>